<evidence type="ECO:0000313" key="3">
    <source>
        <dbReference type="EMBL" id="GAA4834586.1"/>
    </source>
</evidence>
<dbReference type="PANTHER" id="PTHR12526">
    <property type="entry name" value="GLYCOSYLTRANSFERASE"/>
    <property type="match status" value="1"/>
</dbReference>
<accession>A0ABP9D8E6</accession>
<dbReference type="Gene3D" id="3.40.50.2000">
    <property type="entry name" value="Glycogen Phosphorylase B"/>
    <property type="match status" value="2"/>
</dbReference>
<proteinExistence type="predicted"/>
<dbReference type="InterPro" id="IPR001296">
    <property type="entry name" value="Glyco_trans_1"/>
</dbReference>
<dbReference type="CDD" id="cd03801">
    <property type="entry name" value="GT4_PimA-like"/>
    <property type="match status" value="1"/>
</dbReference>
<keyword evidence="4" id="KW-1185">Reference proteome</keyword>
<evidence type="ECO:0000259" key="2">
    <source>
        <dbReference type="Pfam" id="PF13439"/>
    </source>
</evidence>
<feature type="domain" description="Glycosyltransferase subfamily 4-like N-terminal" evidence="2">
    <location>
        <begin position="14"/>
        <end position="165"/>
    </location>
</feature>
<reference evidence="4" key="1">
    <citation type="journal article" date="2019" name="Int. J. Syst. Evol. Microbiol.">
        <title>The Global Catalogue of Microorganisms (GCM) 10K type strain sequencing project: providing services to taxonomists for standard genome sequencing and annotation.</title>
        <authorList>
            <consortium name="The Broad Institute Genomics Platform"/>
            <consortium name="The Broad Institute Genome Sequencing Center for Infectious Disease"/>
            <person name="Wu L."/>
            <person name="Ma J."/>
        </authorList>
    </citation>
    <scope>NUCLEOTIDE SEQUENCE [LARGE SCALE GENOMIC DNA]</scope>
    <source>
        <strain evidence="4">JCM 18326</strain>
    </source>
</reference>
<dbReference type="Pfam" id="PF13439">
    <property type="entry name" value="Glyco_transf_4"/>
    <property type="match status" value="1"/>
</dbReference>
<evidence type="ECO:0000313" key="4">
    <source>
        <dbReference type="Proteomes" id="UP001500298"/>
    </source>
</evidence>
<feature type="domain" description="Glycosyl transferase family 1" evidence="1">
    <location>
        <begin position="189"/>
        <end position="336"/>
    </location>
</feature>
<dbReference type="RefSeq" id="WP_345371401.1">
    <property type="nucleotide sequence ID" value="NZ_BAABJX010000030.1"/>
</dbReference>
<dbReference type="Proteomes" id="UP001500298">
    <property type="component" value="Unassembled WGS sequence"/>
</dbReference>
<evidence type="ECO:0000259" key="1">
    <source>
        <dbReference type="Pfam" id="PF00534"/>
    </source>
</evidence>
<dbReference type="EMBL" id="BAABJX010000030">
    <property type="protein sequence ID" value="GAA4834586.1"/>
    <property type="molecule type" value="Genomic_DNA"/>
</dbReference>
<gene>
    <name evidence="3" type="ORF">GCM10023331_19770</name>
</gene>
<organism evidence="3 4">
    <name type="scientific">Algivirga pacifica</name>
    <dbReference type="NCBI Taxonomy" id="1162670"/>
    <lineage>
        <taxon>Bacteria</taxon>
        <taxon>Pseudomonadati</taxon>
        <taxon>Bacteroidota</taxon>
        <taxon>Cytophagia</taxon>
        <taxon>Cytophagales</taxon>
        <taxon>Flammeovirgaceae</taxon>
        <taxon>Algivirga</taxon>
    </lineage>
</organism>
<dbReference type="Pfam" id="PF00534">
    <property type="entry name" value="Glycos_transf_1"/>
    <property type="match status" value="1"/>
</dbReference>
<dbReference type="SUPFAM" id="SSF53756">
    <property type="entry name" value="UDP-Glycosyltransferase/glycogen phosphorylase"/>
    <property type="match status" value="1"/>
</dbReference>
<name>A0ABP9D8E6_9BACT</name>
<comment type="caution">
    <text evidence="3">The sequence shown here is derived from an EMBL/GenBank/DDBJ whole genome shotgun (WGS) entry which is preliminary data.</text>
</comment>
<sequence length="361" mass="41114">MNILIITCWGGMAGSTNSISYLSRGLAERGHNVYVGCPEGSLLYNLLEDSKAILVPMKFKGKLDLDNMRHIRDLVKEHNIQLINAQASYDRYTVGFAKWLYNLPVKIIHTRRQKPESIGGFLQNWFYTKSPDKIVAVGHEIKKQLVQKGLPESHIEVIYNGTPAEKYELKNPEISQELRKRYDIHKDEVVIGVVSRKKQQSHLLSALQYIEQPLTVLLAGVEEFPEYKAITDKYEVPHHIIYAGKVDAKEILYFYDLFTIKVLASNMEGLSQSLLEAMALGVPVIGTRAAGNIDLIEEGVNGLFFEEGDAVQLAKQIERLLKDKELQDRLIANGRKTAFEDFSIEKVIDNYERFFREQIEG</sequence>
<dbReference type="InterPro" id="IPR028098">
    <property type="entry name" value="Glyco_trans_4-like_N"/>
</dbReference>
<protein>
    <submittedName>
        <fullName evidence="3">Glycosyltransferase</fullName>
    </submittedName>
</protein>